<protein>
    <submittedName>
        <fullName evidence="8">DNA-directed RNA polymerase II subunit RPB11</fullName>
    </submittedName>
</protein>
<dbReference type="GeneID" id="9228002"/>
<dbReference type="SUPFAM" id="SSF55257">
    <property type="entry name" value="RBP11-like subunits of RNA polymerase"/>
    <property type="match status" value="1"/>
</dbReference>
<proteinExistence type="inferred from homology"/>
<dbReference type="GO" id="GO:0003677">
    <property type="term" value="F:DNA binding"/>
    <property type="evidence" value="ECO:0007669"/>
    <property type="project" value="InterPro"/>
</dbReference>
<dbReference type="Proteomes" id="UP000002035">
    <property type="component" value="Unassembled WGS sequence"/>
</dbReference>
<dbReference type="OrthoDB" id="10248581at2759"/>
<dbReference type="InterPro" id="IPR036603">
    <property type="entry name" value="RBP11-like"/>
</dbReference>
<evidence type="ECO:0000313" key="9">
    <source>
        <dbReference type="Proteomes" id="UP000002035"/>
    </source>
</evidence>
<dbReference type="GO" id="GO:0006366">
    <property type="term" value="P:transcription by RNA polymerase II"/>
    <property type="evidence" value="ECO:0007669"/>
    <property type="project" value="InterPro"/>
</dbReference>
<dbReference type="InterPro" id="IPR037685">
    <property type="entry name" value="RBP11"/>
</dbReference>
<name>C5FYD6_ARTOC</name>
<keyword evidence="2 8" id="KW-0240">DNA-directed RNA polymerase</keyword>
<dbReference type="PANTHER" id="PTHR13946">
    <property type="entry name" value="DNA-DIRECTED RNA POLYMERASE I,II,III"/>
    <property type="match status" value="1"/>
</dbReference>
<gene>
    <name evidence="8" type="ORF">MCYG_07353</name>
</gene>
<dbReference type="PROSITE" id="PS01154">
    <property type="entry name" value="RNA_POL_L_13KD"/>
    <property type="match status" value="1"/>
</dbReference>
<comment type="subcellular location">
    <subcellularLocation>
        <location evidence="1">Nucleus</location>
    </subcellularLocation>
</comment>
<dbReference type="RefSeq" id="XP_002843570.1">
    <property type="nucleotide sequence ID" value="XM_002843524.1"/>
</dbReference>
<evidence type="ECO:0000256" key="4">
    <source>
        <dbReference type="ARBA" id="ARBA00023242"/>
    </source>
</evidence>
<dbReference type="HAMAP" id="MF_00261">
    <property type="entry name" value="RNApol_arch_Rpo11"/>
    <property type="match status" value="1"/>
</dbReference>
<dbReference type="Pfam" id="PF13656">
    <property type="entry name" value="RNA_pol_L_2"/>
    <property type="match status" value="1"/>
</dbReference>
<evidence type="ECO:0000256" key="5">
    <source>
        <dbReference type="ARBA" id="ARBA00025751"/>
    </source>
</evidence>
<comment type="similarity">
    <text evidence="5">Belongs to the archaeal Rpo11/eukaryotic RPB11/RPC19 RNA polymerase subunit family.</text>
</comment>
<dbReference type="EMBL" id="DS995707">
    <property type="protein sequence ID" value="EEQ34534.1"/>
    <property type="molecule type" value="Genomic_DNA"/>
</dbReference>
<dbReference type="HOGENOM" id="CLU_090381_2_1_1"/>
<keyword evidence="9" id="KW-1185">Reference proteome</keyword>
<dbReference type="GO" id="GO:0003899">
    <property type="term" value="F:DNA-directed RNA polymerase activity"/>
    <property type="evidence" value="ECO:0007669"/>
    <property type="project" value="InterPro"/>
</dbReference>
<dbReference type="InterPro" id="IPR009025">
    <property type="entry name" value="RBP11-like_dimer"/>
</dbReference>
<dbReference type="GO" id="GO:0005665">
    <property type="term" value="C:RNA polymerase II, core complex"/>
    <property type="evidence" value="ECO:0007669"/>
    <property type="project" value="InterPro"/>
</dbReference>
<dbReference type="STRING" id="554155.C5FYD6"/>
<dbReference type="FunFam" id="3.30.1360.10:FF:000003">
    <property type="entry name" value="DNA-directed RNA polymerase II subunit RPB11"/>
    <property type="match status" value="1"/>
</dbReference>
<dbReference type="Gene3D" id="3.30.1360.10">
    <property type="entry name" value="RNA polymerase, RBP11-like subunit"/>
    <property type="match status" value="1"/>
</dbReference>
<dbReference type="InterPro" id="IPR022905">
    <property type="entry name" value="Rpo11-like"/>
</dbReference>
<keyword evidence="4" id="KW-0539">Nucleus</keyword>
<sequence length="161" mass="18170">MLEEEGKTGDGFFFDPSSASYRQNPCRTQIRPQKDMIPRFESFVLGPGEKKVEIEVDTRVPSTAIFTFNKEDHTLGNMIRARLLQSQHVLFAGYKIPHPLVHKVLLRVQTDGQITPKDAVLTACHELVKDLGTFSREFTKEYELRKMVGAGAQQHDAPNGV</sequence>
<organism evidence="8 9">
    <name type="scientific">Arthroderma otae (strain ATCC MYA-4605 / CBS 113480)</name>
    <name type="common">Microsporum canis</name>
    <dbReference type="NCBI Taxonomy" id="554155"/>
    <lineage>
        <taxon>Eukaryota</taxon>
        <taxon>Fungi</taxon>
        <taxon>Dikarya</taxon>
        <taxon>Ascomycota</taxon>
        <taxon>Pezizomycotina</taxon>
        <taxon>Eurotiomycetes</taxon>
        <taxon>Eurotiomycetidae</taxon>
        <taxon>Onygenales</taxon>
        <taxon>Arthrodermataceae</taxon>
        <taxon>Microsporum</taxon>
    </lineage>
</organism>
<evidence type="ECO:0000259" key="7">
    <source>
        <dbReference type="Pfam" id="PF13656"/>
    </source>
</evidence>
<accession>C5FYD6</accession>
<evidence type="ECO:0000256" key="6">
    <source>
        <dbReference type="SAM" id="MobiDB-lite"/>
    </source>
</evidence>
<dbReference type="GO" id="GO:0046983">
    <property type="term" value="F:protein dimerization activity"/>
    <property type="evidence" value="ECO:0007669"/>
    <property type="project" value="InterPro"/>
</dbReference>
<keyword evidence="3" id="KW-0804">Transcription</keyword>
<dbReference type="eggNOG" id="KOG4392">
    <property type="taxonomic scope" value="Eukaryota"/>
</dbReference>
<dbReference type="VEuPathDB" id="FungiDB:MCYG_07353"/>
<dbReference type="CDD" id="cd06926">
    <property type="entry name" value="RNAP_II_RPB11"/>
    <property type="match status" value="1"/>
</dbReference>
<dbReference type="InterPro" id="IPR008193">
    <property type="entry name" value="RNA_pol_Rpb11_13-16kDa_CS"/>
</dbReference>
<evidence type="ECO:0000256" key="2">
    <source>
        <dbReference type="ARBA" id="ARBA00022478"/>
    </source>
</evidence>
<reference evidence="9" key="1">
    <citation type="journal article" date="2012" name="MBio">
        <title>Comparative genome analysis of Trichophyton rubrum and related dermatophytes reveals candidate genes involved in infection.</title>
        <authorList>
            <person name="Martinez D.A."/>
            <person name="Oliver B.G."/>
            <person name="Graeser Y."/>
            <person name="Goldberg J.M."/>
            <person name="Li W."/>
            <person name="Martinez-Rossi N.M."/>
            <person name="Monod M."/>
            <person name="Shelest E."/>
            <person name="Barton R.C."/>
            <person name="Birch E."/>
            <person name="Brakhage A.A."/>
            <person name="Chen Z."/>
            <person name="Gurr S.J."/>
            <person name="Heiman D."/>
            <person name="Heitman J."/>
            <person name="Kosti I."/>
            <person name="Rossi A."/>
            <person name="Saif S."/>
            <person name="Samalova M."/>
            <person name="Saunders C.W."/>
            <person name="Shea T."/>
            <person name="Summerbell R.C."/>
            <person name="Xu J."/>
            <person name="Young S."/>
            <person name="Zeng Q."/>
            <person name="Birren B.W."/>
            <person name="Cuomo C.A."/>
            <person name="White T.C."/>
        </authorList>
    </citation>
    <scope>NUCLEOTIDE SEQUENCE [LARGE SCALE GENOMIC DNA]</scope>
    <source>
        <strain evidence="9">ATCC MYA-4605 / CBS 113480</strain>
    </source>
</reference>
<evidence type="ECO:0000313" key="8">
    <source>
        <dbReference type="EMBL" id="EEQ34534.1"/>
    </source>
</evidence>
<evidence type="ECO:0000256" key="3">
    <source>
        <dbReference type="ARBA" id="ARBA00023163"/>
    </source>
</evidence>
<evidence type="ECO:0000256" key="1">
    <source>
        <dbReference type="ARBA" id="ARBA00004123"/>
    </source>
</evidence>
<dbReference type="OMA" id="MNAPSRY"/>
<feature type="region of interest" description="Disordered" evidence="6">
    <location>
        <begin position="1"/>
        <end position="24"/>
    </location>
</feature>
<dbReference type="AlphaFoldDB" id="C5FYD6"/>
<dbReference type="PANTHER" id="PTHR13946:SF16">
    <property type="entry name" value="DNA-DIRECTED RNA POLYMERASE II SUBUNIT RPB11"/>
    <property type="match status" value="1"/>
</dbReference>
<feature type="domain" description="DNA-directed RNA polymerase RBP11-like dimerisation" evidence="7">
    <location>
        <begin position="64"/>
        <end position="136"/>
    </location>
</feature>